<dbReference type="AlphaFoldDB" id="A0A014MYB5"/>
<organism evidence="3 4">
    <name type="scientific">Metarhizium robertsii</name>
    <dbReference type="NCBI Taxonomy" id="568076"/>
    <lineage>
        <taxon>Eukaryota</taxon>
        <taxon>Fungi</taxon>
        <taxon>Dikarya</taxon>
        <taxon>Ascomycota</taxon>
        <taxon>Pezizomycotina</taxon>
        <taxon>Sordariomycetes</taxon>
        <taxon>Hypocreomycetidae</taxon>
        <taxon>Hypocreales</taxon>
        <taxon>Clavicipitaceae</taxon>
        <taxon>Metarhizium</taxon>
    </lineage>
</organism>
<dbReference type="HOGENOM" id="CLU_066042_4_2_1"/>
<keyword evidence="2" id="KW-0472">Membrane</keyword>
<evidence type="ECO:0000313" key="4">
    <source>
        <dbReference type="Proteomes" id="UP000030151"/>
    </source>
</evidence>
<protein>
    <submittedName>
        <fullName evidence="3">Uncharacterized protein</fullName>
    </submittedName>
</protein>
<dbReference type="eggNOG" id="ENOG502STH3">
    <property type="taxonomic scope" value="Eukaryota"/>
</dbReference>
<evidence type="ECO:0000313" key="3">
    <source>
        <dbReference type="EMBL" id="EXU96649.1"/>
    </source>
</evidence>
<feature type="region of interest" description="Disordered" evidence="1">
    <location>
        <begin position="1"/>
        <end position="21"/>
    </location>
</feature>
<sequence>MPRSSLSAESDNQSLLSQNSVESGIGEKAQQDVTYGYCLRRFTPSLDTKQLVVVAIATIIAALALATLALEALALRLGPSSDGGSINRCGSNTEEALALGCKFDAINYSWQPPECFHEKVYKRYWDLTRAQGALKWYADSNFTKELPQDIELLMHTPHVWSEHRLHVVHCLYDWELMHYALSMNKPVPEFISRLNHTVHCADTALDQHYRIKDTVIKASHNRCVMLAQVKVD</sequence>
<name>A0A014MYB5_9HYPO</name>
<reference evidence="3 4" key="1">
    <citation type="submission" date="2014-02" db="EMBL/GenBank/DDBJ databases">
        <title>The genome sequence of the entomopathogenic fungus Metarhizium robertsii ARSEF 2575.</title>
        <authorList>
            <person name="Giuliano Garisto Donzelli B."/>
            <person name="Roe B.A."/>
            <person name="Macmil S.L."/>
            <person name="Krasnoff S.B."/>
            <person name="Gibson D.M."/>
        </authorList>
    </citation>
    <scope>NUCLEOTIDE SEQUENCE [LARGE SCALE GENOMIC DNA]</scope>
    <source>
        <strain evidence="3 4">ARSEF 2575</strain>
    </source>
</reference>
<evidence type="ECO:0000256" key="1">
    <source>
        <dbReference type="SAM" id="MobiDB-lite"/>
    </source>
</evidence>
<dbReference type="InterPro" id="IPR053008">
    <property type="entry name" value="Phomopsin_biosynth_assoc"/>
</dbReference>
<accession>A0A014MYB5</accession>
<dbReference type="PANTHER" id="PTHR35896:SF3">
    <property type="entry name" value="MAJOR FACILITATOR SUPERFAMILY TRANSPORTER"/>
    <property type="match status" value="1"/>
</dbReference>
<proteinExistence type="predicted"/>
<dbReference type="PANTHER" id="PTHR35896">
    <property type="entry name" value="IG-LIKE DOMAIN-CONTAINING PROTEIN"/>
    <property type="match status" value="1"/>
</dbReference>
<comment type="caution">
    <text evidence="3">The sequence shown here is derived from an EMBL/GenBank/DDBJ whole genome shotgun (WGS) entry which is preliminary data.</text>
</comment>
<feature type="transmembrane region" description="Helical" evidence="2">
    <location>
        <begin position="51"/>
        <end position="70"/>
    </location>
</feature>
<dbReference type="Proteomes" id="UP000030151">
    <property type="component" value="Unassembled WGS sequence"/>
</dbReference>
<gene>
    <name evidence="3" type="ORF">X797_010325</name>
</gene>
<evidence type="ECO:0000256" key="2">
    <source>
        <dbReference type="SAM" id="Phobius"/>
    </source>
</evidence>
<keyword evidence="2" id="KW-0812">Transmembrane</keyword>
<keyword evidence="2" id="KW-1133">Transmembrane helix</keyword>
<dbReference type="OrthoDB" id="3501153at2759"/>
<dbReference type="EMBL" id="JELW01000047">
    <property type="protein sequence ID" value="EXU96649.1"/>
    <property type="molecule type" value="Genomic_DNA"/>
</dbReference>